<comment type="caution">
    <text evidence="2">The sequence shown here is derived from an EMBL/GenBank/DDBJ whole genome shotgun (WGS) entry which is preliminary data.</text>
</comment>
<keyword evidence="1" id="KW-0175">Coiled coil</keyword>
<feature type="coiled-coil region" evidence="1">
    <location>
        <begin position="58"/>
        <end position="166"/>
    </location>
</feature>
<accession>A0A8S1MTB8</accession>
<proteinExistence type="predicted"/>
<name>A0A8S1MTB8_9CILI</name>
<evidence type="ECO:0000313" key="3">
    <source>
        <dbReference type="Proteomes" id="UP000692954"/>
    </source>
</evidence>
<evidence type="ECO:0000313" key="2">
    <source>
        <dbReference type="EMBL" id="CAD8080536.1"/>
    </source>
</evidence>
<gene>
    <name evidence="2" type="ORF">PSON_ATCC_30995.1.T0400311</name>
</gene>
<dbReference type="EMBL" id="CAJJDN010000040">
    <property type="protein sequence ID" value="CAD8080536.1"/>
    <property type="molecule type" value="Genomic_DNA"/>
</dbReference>
<protein>
    <submittedName>
        <fullName evidence="2">Uncharacterized protein</fullName>
    </submittedName>
</protein>
<reference evidence="2" key="1">
    <citation type="submission" date="2021-01" db="EMBL/GenBank/DDBJ databases">
        <authorList>
            <consortium name="Genoscope - CEA"/>
            <person name="William W."/>
        </authorList>
    </citation>
    <scope>NUCLEOTIDE SEQUENCE</scope>
</reference>
<dbReference type="AlphaFoldDB" id="A0A8S1MTB8"/>
<sequence length="311" mass="37556">MRKSSSTFLLKSSFMSQRQTIPDIIQKIGLRFATQYEKQSIPDFNPSDSNQLELVRIKEKYKWKCEELDRTKQCIEQEQRNLEERANQLKKGEKEIRILTNQIIEKLNHLQLQEQQFKEKVKVFEEKLKVREEQFIVVQKQLDEQQNQLKIEKSKLELREKNLQEKEYLTDWKFKEAEQYLARLIYYIQNTNQKENQYHQQIDHLNLGLEKIIQDEQSIKNIEQNLSQQVISIKKVEQMLIDKIQSCKQQEQIFDQKDLNIQISEDLINRKLEWDYKQIVSAQNSIKSQFNFENSRMEISHFVHSTLSQNN</sequence>
<organism evidence="2 3">
    <name type="scientific">Paramecium sonneborni</name>
    <dbReference type="NCBI Taxonomy" id="65129"/>
    <lineage>
        <taxon>Eukaryota</taxon>
        <taxon>Sar</taxon>
        <taxon>Alveolata</taxon>
        <taxon>Ciliophora</taxon>
        <taxon>Intramacronucleata</taxon>
        <taxon>Oligohymenophorea</taxon>
        <taxon>Peniculida</taxon>
        <taxon>Parameciidae</taxon>
        <taxon>Paramecium</taxon>
    </lineage>
</organism>
<dbReference type="OrthoDB" id="305736at2759"/>
<dbReference type="Proteomes" id="UP000692954">
    <property type="component" value="Unassembled WGS sequence"/>
</dbReference>
<keyword evidence="3" id="KW-1185">Reference proteome</keyword>
<evidence type="ECO:0000256" key="1">
    <source>
        <dbReference type="SAM" id="Coils"/>
    </source>
</evidence>